<keyword evidence="5" id="KW-0378">Hydrolase</keyword>
<dbReference type="EC" id="3.6.1.7" evidence="2 5"/>
<dbReference type="InterPro" id="IPR001792">
    <property type="entry name" value="Acylphosphatase-like_dom"/>
</dbReference>
<gene>
    <name evidence="8" type="ORF">ACFSY7_02480</name>
</gene>
<dbReference type="InterPro" id="IPR020456">
    <property type="entry name" value="Acylphosphatase"/>
</dbReference>
<keyword evidence="9" id="KW-1185">Reference proteome</keyword>
<organism evidence="8 9">
    <name type="scientific">Kurthia populi</name>
    <dbReference type="NCBI Taxonomy" id="1562132"/>
    <lineage>
        <taxon>Bacteria</taxon>
        <taxon>Bacillati</taxon>
        <taxon>Bacillota</taxon>
        <taxon>Bacilli</taxon>
        <taxon>Bacillales</taxon>
        <taxon>Caryophanaceae</taxon>
        <taxon>Kurthia</taxon>
    </lineage>
</organism>
<evidence type="ECO:0000256" key="2">
    <source>
        <dbReference type="ARBA" id="ARBA00012150"/>
    </source>
</evidence>
<evidence type="ECO:0000256" key="6">
    <source>
        <dbReference type="RuleBase" id="RU004168"/>
    </source>
</evidence>
<name>A0ABW5XWP9_9BACL</name>
<evidence type="ECO:0000313" key="9">
    <source>
        <dbReference type="Proteomes" id="UP001597568"/>
    </source>
</evidence>
<dbReference type="Pfam" id="PF00708">
    <property type="entry name" value="Acylphosphatase"/>
    <property type="match status" value="1"/>
</dbReference>
<feature type="active site" evidence="5">
    <location>
        <position position="64"/>
    </location>
</feature>
<evidence type="ECO:0000313" key="8">
    <source>
        <dbReference type="EMBL" id="MFD2867366.1"/>
    </source>
</evidence>
<proteinExistence type="inferred from homology"/>
<dbReference type="Gene3D" id="3.30.70.100">
    <property type="match status" value="1"/>
</dbReference>
<evidence type="ECO:0000256" key="3">
    <source>
        <dbReference type="ARBA" id="ARBA00015991"/>
    </source>
</evidence>
<evidence type="ECO:0000256" key="4">
    <source>
        <dbReference type="ARBA" id="ARBA00047645"/>
    </source>
</evidence>
<dbReference type="EMBL" id="JBHUOR010000016">
    <property type="protein sequence ID" value="MFD2867366.1"/>
    <property type="molecule type" value="Genomic_DNA"/>
</dbReference>
<dbReference type="Proteomes" id="UP001597568">
    <property type="component" value="Unassembled WGS sequence"/>
</dbReference>
<accession>A0ABW5XWP9</accession>
<evidence type="ECO:0000259" key="7">
    <source>
        <dbReference type="PROSITE" id="PS51160"/>
    </source>
</evidence>
<dbReference type="InterPro" id="IPR036046">
    <property type="entry name" value="Acylphosphatase-like_dom_sf"/>
</dbReference>
<dbReference type="RefSeq" id="WP_380146698.1">
    <property type="nucleotide sequence ID" value="NZ_JBHUOR010000016.1"/>
</dbReference>
<feature type="active site" evidence="5">
    <location>
        <position position="46"/>
    </location>
</feature>
<dbReference type="SUPFAM" id="SSF54975">
    <property type="entry name" value="Acylphosphatase/BLUF domain-like"/>
    <property type="match status" value="1"/>
</dbReference>
<protein>
    <recommendedName>
        <fullName evidence="3 5">acylphosphatase</fullName>
        <ecNumber evidence="2 5">3.6.1.7</ecNumber>
    </recommendedName>
</protein>
<dbReference type="PROSITE" id="PS51160">
    <property type="entry name" value="ACYLPHOSPHATASE_3"/>
    <property type="match status" value="1"/>
</dbReference>
<comment type="catalytic activity">
    <reaction evidence="4 5">
        <text>an acyl phosphate + H2O = a carboxylate + phosphate + H(+)</text>
        <dbReference type="Rhea" id="RHEA:14965"/>
        <dbReference type="ChEBI" id="CHEBI:15377"/>
        <dbReference type="ChEBI" id="CHEBI:15378"/>
        <dbReference type="ChEBI" id="CHEBI:29067"/>
        <dbReference type="ChEBI" id="CHEBI:43474"/>
        <dbReference type="ChEBI" id="CHEBI:59918"/>
        <dbReference type="EC" id="3.6.1.7"/>
    </reaction>
</comment>
<evidence type="ECO:0000256" key="5">
    <source>
        <dbReference type="PROSITE-ProRule" id="PRU00520"/>
    </source>
</evidence>
<dbReference type="PANTHER" id="PTHR47268">
    <property type="entry name" value="ACYLPHOSPHATASE"/>
    <property type="match status" value="1"/>
</dbReference>
<evidence type="ECO:0000256" key="1">
    <source>
        <dbReference type="ARBA" id="ARBA00005614"/>
    </source>
</evidence>
<comment type="similarity">
    <text evidence="1 6">Belongs to the acylphosphatase family.</text>
</comment>
<comment type="caution">
    <text evidence="8">The sequence shown here is derived from an EMBL/GenBank/DDBJ whole genome shotgun (WGS) entry which is preliminary data.</text>
</comment>
<sequence length="117" mass="13272">MGRLSKWRDDYIVWHANRAQLPTYFEGEHCTQKICFSGRVQNVGFRLELATLAKRLPLTGTVYNLENGDVEAILQGPSTAIHYVIAHMHQLKRAKVKKITSYELSPIAATKFDITPS</sequence>
<reference evidence="9" key="1">
    <citation type="journal article" date="2019" name="Int. J. Syst. Evol. Microbiol.">
        <title>The Global Catalogue of Microorganisms (GCM) 10K type strain sequencing project: providing services to taxonomists for standard genome sequencing and annotation.</title>
        <authorList>
            <consortium name="The Broad Institute Genomics Platform"/>
            <consortium name="The Broad Institute Genome Sequencing Center for Infectious Disease"/>
            <person name="Wu L."/>
            <person name="Ma J."/>
        </authorList>
    </citation>
    <scope>NUCLEOTIDE SEQUENCE [LARGE SCALE GENOMIC DNA]</scope>
    <source>
        <strain evidence="9">KCTC 33522</strain>
    </source>
</reference>
<dbReference type="PANTHER" id="PTHR47268:SF4">
    <property type="entry name" value="ACYLPHOSPHATASE"/>
    <property type="match status" value="1"/>
</dbReference>
<feature type="domain" description="Acylphosphatase-like" evidence="7">
    <location>
        <begin position="31"/>
        <end position="116"/>
    </location>
</feature>